<dbReference type="Proteomes" id="UP001234989">
    <property type="component" value="Chromosome 9"/>
</dbReference>
<protein>
    <submittedName>
        <fullName evidence="2">Uncharacterized protein</fullName>
    </submittedName>
</protein>
<keyword evidence="1" id="KW-0472">Membrane</keyword>
<evidence type="ECO:0000313" key="2">
    <source>
        <dbReference type="EMBL" id="WMV48150.1"/>
    </source>
</evidence>
<keyword evidence="1" id="KW-1133">Transmembrane helix</keyword>
<dbReference type="AlphaFoldDB" id="A0AAF0ULS4"/>
<gene>
    <name evidence="2" type="ORF">MTR67_041535</name>
</gene>
<organism evidence="2 3">
    <name type="scientific">Solanum verrucosum</name>
    <dbReference type="NCBI Taxonomy" id="315347"/>
    <lineage>
        <taxon>Eukaryota</taxon>
        <taxon>Viridiplantae</taxon>
        <taxon>Streptophyta</taxon>
        <taxon>Embryophyta</taxon>
        <taxon>Tracheophyta</taxon>
        <taxon>Spermatophyta</taxon>
        <taxon>Magnoliopsida</taxon>
        <taxon>eudicotyledons</taxon>
        <taxon>Gunneridae</taxon>
        <taxon>Pentapetalae</taxon>
        <taxon>asterids</taxon>
        <taxon>lamiids</taxon>
        <taxon>Solanales</taxon>
        <taxon>Solanaceae</taxon>
        <taxon>Solanoideae</taxon>
        <taxon>Solaneae</taxon>
        <taxon>Solanum</taxon>
    </lineage>
</organism>
<dbReference type="EMBL" id="CP133620">
    <property type="protein sequence ID" value="WMV48150.1"/>
    <property type="molecule type" value="Genomic_DNA"/>
</dbReference>
<reference evidence="2" key="1">
    <citation type="submission" date="2023-08" db="EMBL/GenBank/DDBJ databases">
        <title>A de novo genome assembly of Solanum verrucosum Schlechtendal, a Mexican diploid species geographically isolated from the other diploid A-genome species in potato relatives.</title>
        <authorList>
            <person name="Hosaka K."/>
        </authorList>
    </citation>
    <scope>NUCLEOTIDE SEQUENCE</scope>
    <source>
        <tissue evidence="2">Young leaves</tissue>
    </source>
</reference>
<keyword evidence="3" id="KW-1185">Reference proteome</keyword>
<evidence type="ECO:0000256" key="1">
    <source>
        <dbReference type="SAM" id="Phobius"/>
    </source>
</evidence>
<sequence>MNCLIIKLDTKVKTSTSIYSFQTVFCEGSLGTLVGIADALGDPPFGLFHHFLAFAFSILASWIIRRYSTASRNYSAMRRLLHFTTDLIISFRD</sequence>
<keyword evidence="1" id="KW-0812">Transmembrane</keyword>
<feature type="transmembrane region" description="Helical" evidence="1">
    <location>
        <begin position="47"/>
        <end position="64"/>
    </location>
</feature>
<accession>A0AAF0ULS4</accession>
<name>A0AAF0ULS4_SOLVR</name>
<evidence type="ECO:0000313" key="3">
    <source>
        <dbReference type="Proteomes" id="UP001234989"/>
    </source>
</evidence>
<proteinExistence type="predicted"/>